<dbReference type="OrthoDB" id="10335412at2759"/>
<dbReference type="VEuPathDB" id="AmoebaDB:NF0034450"/>
<dbReference type="AlphaFoldDB" id="A0A6A5CB32"/>
<evidence type="ECO:0000313" key="1">
    <source>
        <dbReference type="EMBL" id="KAF0982469.1"/>
    </source>
</evidence>
<protein>
    <submittedName>
        <fullName evidence="1">Uncharacterized protein</fullName>
    </submittedName>
</protein>
<accession>A0A6A5CB32</accession>
<sequence>MSIPKDSMMMNCCSLFHPPIHQIISIPFNPSPVYIILTTDGTVLISNSSLMRNPLLDVMREFHGLCEDDSFIVLEETHVHSLDKNVVTSTDVMKSHFFSEFSSVFFKYSTFHELSKLMNCVGQSRANKTKTNTELLKIYCQSDSYRQVMKAIESNNLHFSVKEKEQTQSYFQVLETITTPFGDCYILPKWMFGNENVKCIATNDGSKMAIVTESNGVYVYGMDGFSGKKVFVADKNDSFTNRPLAYQIRPPKTAYQHSEFDEGKFFTCNQFQIENVKCGNNFVACLCRNHEVVVAGDNSIRTIGLSSPSFYGILTPLRFTQFIKDEKHRNDNVIDMASGFSFICYLTSNGNAFYSGTLIKRCAEDIEPILISNYENQKIVKIAAYGKSASFLLEDQRTLCHMISSRLTFKEITLQFPEVVIDMCCGEDLLQVLTLESNHRLLNVYTIAFSERGLQTIHSLTDVHVLQQPEQHGVQLKYHNCNNQSIYGVGVSPPSNLDEFDEVHCSLMTPTFPNIHKSLKLSLYSQVYRQLESLIIGIDTKDIQYMKQNLASLIKRAPFRSDVYFRTAVP</sequence>
<organism evidence="1 2">
    <name type="scientific">Naegleria fowleri</name>
    <name type="common">Brain eating amoeba</name>
    <dbReference type="NCBI Taxonomy" id="5763"/>
    <lineage>
        <taxon>Eukaryota</taxon>
        <taxon>Discoba</taxon>
        <taxon>Heterolobosea</taxon>
        <taxon>Tetramitia</taxon>
        <taxon>Eutetramitia</taxon>
        <taxon>Vahlkampfiidae</taxon>
        <taxon>Naegleria</taxon>
    </lineage>
</organism>
<reference evidence="1 2" key="1">
    <citation type="journal article" date="2019" name="Sci. Rep.">
        <title>Nanopore sequencing improves the draft genome of the human pathogenic amoeba Naegleria fowleri.</title>
        <authorList>
            <person name="Liechti N."/>
            <person name="Schurch N."/>
            <person name="Bruggmann R."/>
            <person name="Wittwer M."/>
        </authorList>
    </citation>
    <scope>NUCLEOTIDE SEQUENCE [LARGE SCALE GENOMIC DNA]</scope>
    <source>
        <strain evidence="1 2">ATCC 30894</strain>
    </source>
</reference>
<comment type="caution">
    <text evidence="1">The sequence shown here is derived from an EMBL/GenBank/DDBJ whole genome shotgun (WGS) entry which is preliminary data.</text>
</comment>
<dbReference type="InterPro" id="IPR009091">
    <property type="entry name" value="RCC1/BLIP-II"/>
</dbReference>
<dbReference type="Proteomes" id="UP000444721">
    <property type="component" value="Unassembled WGS sequence"/>
</dbReference>
<dbReference type="EMBL" id="VFQX01000009">
    <property type="protein sequence ID" value="KAF0982469.1"/>
    <property type="molecule type" value="Genomic_DNA"/>
</dbReference>
<dbReference type="GeneID" id="68118614"/>
<keyword evidence="2" id="KW-1185">Reference proteome</keyword>
<name>A0A6A5CB32_NAEFO</name>
<dbReference type="VEuPathDB" id="AmoebaDB:FDP41_011399"/>
<evidence type="ECO:0000313" key="2">
    <source>
        <dbReference type="Proteomes" id="UP000444721"/>
    </source>
</evidence>
<dbReference type="VEuPathDB" id="AmoebaDB:NfTy_019350"/>
<dbReference type="RefSeq" id="XP_044567182.1">
    <property type="nucleotide sequence ID" value="XM_044701802.1"/>
</dbReference>
<dbReference type="SUPFAM" id="SSF50985">
    <property type="entry name" value="RCC1/BLIP-II"/>
    <property type="match status" value="1"/>
</dbReference>
<gene>
    <name evidence="1" type="ORF">FDP41_011399</name>
</gene>
<proteinExistence type="predicted"/>
<dbReference type="Gene3D" id="2.130.10.30">
    <property type="entry name" value="Regulator of chromosome condensation 1/beta-lactamase-inhibitor protein II"/>
    <property type="match status" value="1"/>
</dbReference>